<feature type="domain" description="PKD" evidence="2">
    <location>
        <begin position="914"/>
        <end position="940"/>
    </location>
</feature>
<organism evidence="3 4">
    <name type="scientific">Fibrella aquatilis</name>
    <dbReference type="NCBI Taxonomy" id="2817059"/>
    <lineage>
        <taxon>Bacteria</taxon>
        <taxon>Pseudomonadati</taxon>
        <taxon>Bacteroidota</taxon>
        <taxon>Cytophagia</taxon>
        <taxon>Cytophagales</taxon>
        <taxon>Spirosomataceae</taxon>
        <taxon>Fibrella</taxon>
    </lineage>
</organism>
<dbReference type="RefSeq" id="WP_207333859.1">
    <property type="nucleotide sequence ID" value="NZ_JAFMYU010000002.1"/>
</dbReference>
<feature type="chain" id="PRO_5037879478" evidence="1">
    <location>
        <begin position="25"/>
        <end position="1145"/>
    </location>
</feature>
<proteinExistence type="predicted"/>
<gene>
    <name evidence="3" type="ORF">J2I48_02730</name>
</gene>
<reference evidence="3 4" key="1">
    <citation type="submission" date="2021-03" db="EMBL/GenBank/DDBJ databases">
        <title>Fibrella sp. HMF5036 genome sequencing and assembly.</title>
        <authorList>
            <person name="Kang H."/>
            <person name="Kim H."/>
            <person name="Bae S."/>
            <person name="Joh K."/>
        </authorList>
    </citation>
    <scope>NUCLEOTIDE SEQUENCE [LARGE SCALE GENOMIC DNA]</scope>
    <source>
        <strain evidence="3 4">HMF5036</strain>
    </source>
</reference>
<dbReference type="InterPro" id="IPR026341">
    <property type="entry name" value="T9SS_type_B"/>
</dbReference>
<dbReference type="Gene3D" id="2.60.40.10">
    <property type="entry name" value="Immunoglobulins"/>
    <property type="match status" value="6"/>
</dbReference>
<dbReference type="InterPro" id="IPR013783">
    <property type="entry name" value="Ig-like_fold"/>
</dbReference>
<dbReference type="PROSITE" id="PS51257">
    <property type="entry name" value="PROKAR_LIPOPROTEIN"/>
    <property type="match status" value="1"/>
</dbReference>
<name>A0A939JUK6_9BACT</name>
<dbReference type="InterPro" id="IPR035986">
    <property type="entry name" value="PKD_dom_sf"/>
</dbReference>
<sequence>MNATTTRLLIALTLLLFGSCAAWAQQQLEINIKVVQQRFCVPQGVKKAKASIQINVPAGNCDVEQMEIDWNDNLPAEKFSVVIPRSTKDTSFIKDHEYDLPDCMYDKRYTILLTSTFKAACNKSPNLAPGIILFTNPPKATVQLNRNPACVNQEVTFGVDFCPAKDVTYSIDYGDGKSGKELTHTYDKIGSYTATILASNVCNVGAPTRTPVPVSIIDQAVAKIGPDSGRVVAVRLDSSFICFDGGGIIRLDGIGSINARDYEWTITPAVEYLEKTNYNSPNPKIRFVKPGNYVVTLRVKNACGQWSVPVTCKHIVEDIPVLKLSTPAPACTDFTYRPVPFDKTATYTINGKLLPASGDTLLKVTNTPYVVVVEGRLNNLCGNVPTSVSFTVGSAQAARILSPGRDTTLCANTADLPLLTDFTDGKWDPADGLVQRGTAYFFSPKTTGTFPLRYQRGVGACQRSSTVTINVTGVAVTADSKAACQSETVVKLTGTPAGGLWSTSANCPSCIRNDSLFLSRLLPTQTTLPLIYTVQGSSGCSATATATVTVGQPVASFSISGGCSDKNVSVVNTSTGASAFRWLVNGAEVATTATPTLKLPAGSAQVTLIANAGSCSATTTKTLTTLPVPEKAILTPSSQTVCSPLPITFAVSGTAQSGVSYNWDFGNQTKSTAYQPGPQTFVNTSRQPQDYMVRLEGINACGSFTSTAAVTILPNAKAEIGVNSSTVLCPPTSLTFSNRSTGFQGNATWTFGDSNTAVVSLAAVLTHEYASPTSKQVYLVRLDINGTCGPSSDTVRITVLPNSVTVLSEISRTTICPGETVRFKDSSTPKPARVQWAINGNLLDGPIVDYAGFSQPGTTYKITQTVYPECGGYMAKDLTIKTDTIPTGNFSYPAVACPGETVTLRNLSNQAYRFRWNFGDGSPIDSTYFSPTHAFAAGGNAYPVTMTIVGFPIACTSAVSHSVNVRERAKAVFSLANNGLVCSDTLVSLLDQSQRATTWQWYANTVLVSTAQNPQIRLRQGAYDIKLRVSNNGICPDSVLRQDVVRVDTCALYTANVFTPDGNNTSDFFNVYGSNVTMVRELRVFSRWGSEVYVGRDLRPNRQTEGWDGQQNGQALPPGNYVYEVLVEFIGGTVRKQRGVVTLLR</sequence>
<dbReference type="CDD" id="cd00146">
    <property type="entry name" value="PKD"/>
    <property type="match status" value="1"/>
</dbReference>
<comment type="caution">
    <text evidence="3">The sequence shown here is derived from an EMBL/GenBank/DDBJ whole genome shotgun (WGS) entry which is preliminary data.</text>
</comment>
<dbReference type="InterPro" id="IPR022409">
    <property type="entry name" value="PKD/Chitinase_dom"/>
</dbReference>
<dbReference type="Pfam" id="PF13585">
    <property type="entry name" value="CHU_C"/>
    <property type="match status" value="1"/>
</dbReference>
<dbReference type="SMART" id="SM00089">
    <property type="entry name" value="PKD"/>
    <property type="match status" value="4"/>
</dbReference>
<dbReference type="Proteomes" id="UP000664795">
    <property type="component" value="Unassembled WGS sequence"/>
</dbReference>
<feature type="domain" description="PKD" evidence="2">
    <location>
        <begin position="630"/>
        <end position="712"/>
    </location>
</feature>
<feature type="signal peptide" evidence="1">
    <location>
        <begin position="1"/>
        <end position="24"/>
    </location>
</feature>
<dbReference type="EMBL" id="JAFMYU010000002">
    <property type="protein sequence ID" value="MBO0929887.1"/>
    <property type="molecule type" value="Genomic_DNA"/>
</dbReference>
<evidence type="ECO:0000313" key="3">
    <source>
        <dbReference type="EMBL" id="MBO0929887.1"/>
    </source>
</evidence>
<evidence type="ECO:0000313" key="4">
    <source>
        <dbReference type="Proteomes" id="UP000664795"/>
    </source>
</evidence>
<feature type="domain" description="PKD" evidence="2">
    <location>
        <begin position="733"/>
        <end position="804"/>
    </location>
</feature>
<accession>A0A939JUK6</accession>
<evidence type="ECO:0000259" key="2">
    <source>
        <dbReference type="PROSITE" id="PS50093"/>
    </source>
</evidence>
<dbReference type="SUPFAM" id="SSF49299">
    <property type="entry name" value="PKD domain"/>
    <property type="match status" value="5"/>
</dbReference>
<dbReference type="Pfam" id="PF00801">
    <property type="entry name" value="PKD"/>
    <property type="match status" value="2"/>
</dbReference>
<keyword evidence="1" id="KW-0732">Signal</keyword>
<feature type="domain" description="PKD" evidence="2">
    <location>
        <begin position="138"/>
        <end position="200"/>
    </location>
</feature>
<dbReference type="InterPro" id="IPR000601">
    <property type="entry name" value="PKD_dom"/>
</dbReference>
<dbReference type="NCBIfam" id="TIGR04131">
    <property type="entry name" value="Bac_Flav_CTERM"/>
    <property type="match status" value="1"/>
</dbReference>
<evidence type="ECO:0000256" key="1">
    <source>
        <dbReference type="SAM" id="SignalP"/>
    </source>
</evidence>
<keyword evidence="4" id="KW-1185">Reference proteome</keyword>
<protein>
    <submittedName>
        <fullName evidence="3">PKD domain-containing protein</fullName>
    </submittedName>
</protein>
<dbReference type="AlphaFoldDB" id="A0A939JUK6"/>
<dbReference type="PROSITE" id="PS50093">
    <property type="entry name" value="PKD"/>
    <property type="match status" value="4"/>
</dbReference>